<dbReference type="PANTHER" id="PTHR43792">
    <property type="entry name" value="GNAT FAMILY, PUTATIVE (AFU_ORTHOLOGUE AFUA_3G00765)-RELATED-RELATED"/>
    <property type="match status" value="1"/>
</dbReference>
<keyword evidence="2" id="KW-0012">Acyltransferase</keyword>
<sequence>MGNADFSIGKLVREDAQVLSTLMLQNEERFRAYFPITLSRNTTKSDSESFITSITEDEANKVQFLYAVRKNKSLIGLVYLKELDWEKKEGEFAYCIDKEYTGKGYTSRAIQLLTEKAFKSLGLETLNIIAHKGNTPSIKVALNNGFEWKKTLTKEYTPPYGTPLDMELYQLHREKK</sequence>
<dbReference type="Proteomes" id="UP001254488">
    <property type="component" value="Unassembled WGS sequence"/>
</dbReference>
<protein>
    <submittedName>
        <fullName evidence="5">GNAT family N-acetyltransferase</fullName>
    </submittedName>
</protein>
<gene>
    <name evidence="5" type="ORF">RM538_05780</name>
</gene>
<organism evidence="5 6">
    <name type="scientific">Patiriisocius hiemis</name>
    <dbReference type="NCBI Taxonomy" id="3075604"/>
    <lineage>
        <taxon>Bacteria</taxon>
        <taxon>Pseudomonadati</taxon>
        <taxon>Bacteroidota</taxon>
        <taxon>Flavobacteriia</taxon>
        <taxon>Flavobacteriales</taxon>
        <taxon>Flavobacteriaceae</taxon>
        <taxon>Patiriisocius</taxon>
    </lineage>
</organism>
<evidence type="ECO:0000256" key="1">
    <source>
        <dbReference type="ARBA" id="ARBA00022679"/>
    </source>
</evidence>
<proteinExistence type="inferred from homology"/>
<name>A0ABU2YBD2_9FLAO</name>
<dbReference type="RefSeq" id="WP_311332454.1">
    <property type="nucleotide sequence ID" value="NZ_JAVRHZ010000002.1"/>
</dbReference>
<keyword evidence="1" id="KW-0808">Transferase</keyword>
<evidence type="ECO:0000313" key="6">
    <source>
        <dbReference type="Proteomes" id="UP001254488"/>
    </source>
</evidence>
<evidence type="ECO:0000259" key="4">
    <source>
        <dbReference type="PROSITE" id="PS51186"/>
    </source>
</evidence>
<evidence type="ECO:0000256" key="2">
    <source>
        <dbReference type="ARBA" id="ARBA00023315"/>
    </source>
</evidence>
<dbReference type="EMBL" id="JAVRHZ010000002">
    <property type="protein sequence ID" value="MDT0555504.1"/>
    <property type="molecule type" value="Genomic_DNA"/>
</dbReference>
<dbReference type="InterPro" id="IPR016181">
    <property type="entry name" value="Acyl_CoA_acyltransferase"/>
</dbReference>
<reference evidence="5 6" key="1">
    <citation type="submission" date="2023-09" db="EMBL/GenBank/DDBJ databases">
        <authorList>
            <person name="Rey-Velasco X."/>
        </authorList>
    </citation>
    <scope>NUCLEOTIDE SEQUENCE [LARGE SCALE GENOMIC DNA]</scope>
    <source>
        <strain evidence="5 6">W242</strain>
    </source>
</reference>
<dbReference type="PANTHER" id="PTHR43792:SF8">
    <property type="entry name" value="[RIBOSOMAL PROTEIN US5]-ALANINE N-ACETYLTRANSFERASE"/>
    <property type="match status" value="1"/>
</dbReference>
<dbReference type="Gene3D" id="3.40.630.30">
    <property type="match status" value="1"/>
</dbReference>
<evidence type="ECO:0000313" key="5">
    <source>
        <dbReference type="EMBL" id="MDT0555504.1"/>
    </source>
</evidence>
<dbReference type="PROSITE" id="PS51186">
    <property type="entry name" value="GNAT"/>
    <property type="match status" value="1"/>
</dbReference>
<dbReference type="InterPro" id="IPR051531">
    <property type="entry name" value="N-acetyltransferase"/>
</dbReference>
<evidence type="ECO:0000256" key="3">
    <source>
        <dbReference type="ARBA" id="ARBA00038502"/>
    </source>
</evidence>
<dbReference type="InterPro" id="IPR000182">
    <property type="entry name" value="GNAT_dom"/>
</dbReference>
<comment type="similarity">
    <text evidence="3">Belongs to the acetyltransferase family. RimJ subfamily.</text>
</comment>
<dbReference type="Pfam" id="PF13302">
    <property type="entry name" value="Acetyltransf_3"/>
    <property type="match status" value="1"/>
</dbReference>
<feature type="domain" description="N-acetyltransferase" evidence="4">
    <location>
        <begin position="22"/>
        <end position="169"/>
    </location>
</feature>
<dbReference type="SUPFAM" id="SSF55729">
    <property type="entry name" value="Acyl-CoA N-acyltransferases (Nat)"/>
    <property type="match status" value="1"/>
</dbReference>
<comment type="caution">
    <text evidence="5">The sequence shown here is derived from an EMBL/GenBank/DDBJ whole genome shotgun (WGS) entry which is preliminary data.</text>
</comment>
<accession>A0ABU2YBD2</accession>
<keyword evidence="6" id="KW-1185">Reference proteome</keyword>